<dbReference type="RefSeq" id="WP_090225042.1">
    <property type="nucleotide sequence ID" value="NZ_FOZP01000004.1"/>
</dbReference>
<dbReference type="AlphaFoldDB" id="A0A1I6QHT1"/>
<organism evidence="1 2">
    <name type="scientific">Lutibacter maritimus</name>
    <dbReference type="NCBI Taxonomy" id="593133"/>
    <lineage>
        <taxon>Bacteria</taxon>
        <taxon>Pseudomonadati</taxon>
        <taxon>Bacteroidota</taxon>
        <taxon>Flavobacteriia</taxon>
        <taxon>Flavobacteriales</taxon>
        <taxon>Flavobacteriaceae</taxon>
        <taxon>Lutibacter</taxon>
    </lineage>
</organism>
<protein>
    <submittedName>
        <fullName evidence="1">Uncharacterized protein</fullName>
    </submittedName>
</protein>
<sequence>MEFNYELTEISEIFNIAEESCLSKAYNAANEIEENSDQDWSSEEWGRVFRNLFDLCNEFNEY</sequence>
<keyword evidence="2" id="KW-1185">Reference proteome</keyword>
<name>A0A1I6QHT1_9FLAO</name>
<dbReference type="EMBL" id="FOZP01000004">
    <property type="protein sequence ID" value="SFS51868.1"/>
    <property type="molecule type" value="Genomic_DNA"/>
</dbReference>
<gene>
    <name evidence="1" type="ORF">SAMN04488006_1781</name>
</gene>
<reference evidence="2" key="1">
    <citation type="submission" date="2016-10" db="EMBL/GenBank/DDBJ databases">
        <authorList>
            <person name="Varghese N."/>
            <person name="Submissions S."/>
        </authorList>
    </citation>
    <scope>NUCLEOTIDE SEQUENCE [LARGE SCALE GENOMIC DNA]</scope>
    <source>
        <strain evidence="2">DSM 24450</strain>
    </source>
</reference>
<dbReference type="Proteomes" id="UP000199312">
    <property type="component" value="Unassembled WGS sequence"/>
</dbReference>
<dbReference type="STRING" id="593133.SAMN04488006_1781"/>
<proteinExistence type="predicted"/>
<evidence type="ECO:0000313" key="2">
    <source>
        <dbReference type="Proteomes" id="UP000199312"/>
    </source>
</evidence>
<evidence type="ECO:0000313" key="1">
    <source>
        <dbReference type="EMBL" id="SFS51868.1"/>
    </source>
</evidence>
<accession>A0A1I6QHT1</accession>